<dbReference type="Gene3D" id="1.10.30.50">
    <property type="match status" value="1"/>
</dbReference>
<protein>
    <recommendedName>
        <fullName evidence="2">HNH nuclease domain-containing protein</fullName>
    </recommendedName>
</protein>
<gene>
    <name evidence="1" type="ORF">HELGO_WM11798</name>
</gene>
<reference evidence="1" key="1">
    <citation type="submission" date="2020-01" db="EMBL/GenBank/DDBJ databases">
        <authorList>
            <person name="Meier V. D."/>
            <person name="Meier V D."/>
        </authorList>
    </citation>
    <scope>NUCLEOTIDE SEQUENCE</scope>
    <source>
        <strain evidence="1">HLG_WM_MAG_05</strain>
    </source>
</reference>
<name>A0A6S6S856_9BACT</name>
<organism evidence="1">
    <name type="scientific">uncultured Sulfurovum sp</name>
    <dbReference type="NCBI Taxonomy" id="269237"/>
    <lineage>
        <taxon>Bacteria</taxon>
        <taxon>Pseudomonadati</taxon>
        <taxon>Campylobacterota</taxon>
        <taxon>Epsilonproteobacteria</taxon>
        <taxon>Campylobacterales</taxon>
        <taxon>Sulfurovaceae</taxon>
        <taxon>Sulfurovum</taxon>
        <taxon>environmental samples</taxon>
    </lineage>
</organism>
<evidence type="ECO:0000313" key="1">
    <source>
        <dbReference type="EMBL" id="CAA6803983.1"/>
    </source>
</evidence>
<sequence length="311" mass="36997">MVNIPYPSDETLEDFFQVQKVEILKRIEAIKKAKSISKKKKYRVTPYIKKLLVFLEDESNLKDILLAHPSRLIEIIKYYEKNFRKARYTKEALHNILYRIFVDYGYNKIDKLKFIETIDLGSCPYCNRNYVFTTSKNGSIKPEIDHFYPKSLYPYLACSYFNLIPSCPTCNGFGAKEAKDTFYVYPISNPYTIKPIDFQFSFTPQKVNFINNVKKDHYSFDNFKIDVYGNKANLEVFHLKELYEQHRDIVLELLIKKAYYPQSYIRELSGFGFSEDEIYRYLFANYNKDKDLHKRPLSKLIRDISDELSIR</sequence>
<evidence type="ECO:0008006" key="2">
    <source>
        <dbReference type="Google" id="ProtNLM"/>
    </source>
</evidence>
<accession>A0A6S6S856</accession>
<dbReference type="AlphaFoldDB" id="A0A6S6S856"/>
<proteinExistence type="predicted"/>
<dbReference type="EMBL" id="CACVAU010000013">
    <property type="protein sequence ID" value="CAA6803983.1"/>
    <property type="molecule type" value="Genomic_DNA"/>
</dbReference>